<dbReference type="GO" id="GO:0034213">
    <property type="term" value="P:quinolinate catabolic process"/>
    <property type="evidence" value="ECO:0007669"/>
    <property type="project" value="TreeGrafter"/>
</dbReference>
<dbReference type="RefSeq" id="WP_053223919.1">
    <property type="nucleotide sequence ID" value="NZ_JSVA01000012.1"/>
</dbReference>
<evidence type="ECO:0000256" key="3">
    <source>
        <dbReference type="ARBA" id="ARBA00009400"/>
    </source>
</evidence>
<feature type="domain" description="Quinolinate phosphoribosyl transferase C-terminal" evidence="14">
    <location>
        <begin position="114"/>
        <end position="283"/>
    </location>
</feature>
<evidence type="ECO:0000256" key="5">
    <source>
        <dbReference type="ARBA" id="ARBA00011944"/>
    </source>
</evidence>
<dbReference type="GO" id="GO:0004514">
    <property type="term" value="F:nicotinate-nucleotide diphosphorylase (carboxylating) activity"/>
    <property type="evidence" value="ECO:0007669"/>
    <property type="project" value="UniProtKB-EC"/>
</dbReference>
<comment type="similarity">
    <text evidence="3 12">Belongs to the NadC/ModD family.</text>
</comment>
<evidence type="ECO:0000313" key="16">
    <source>
        <dbReference type="EMBL" id="KOF02439.1"/>
    </source>
</evidence>
<proteinExistence type="inferred from homology"/>
<protein>
    <recommendedName>
        <fullName evidence="11">Probable nicotinate-nucleotide pyrophosphorylase [carboxylating]</fullName>
        <ecNumber evidence="5">2.4.2.19</ecNumber>
    </recommendedName>
    <alternativeName>
        <fullName evidence="9">Quinolinate phosphoribosyltransferase [decarboxylating]</fullName>
    </alternativeName>
</protein>
<evidence type="ECO:0000313" key="17">
    <source>
        <dbReference type="Proteomes" id="UP000036908"/>
    </source>
</evidence>
<accession>A0A0L8AJ82</accession>
<evidence type="ECO:0000256" key="7">
    <source>
        <dbReference type="ARBA" id="ARBA00022676"/>
    </source>
</evidence>
<keyword evidence="7 12" id="KW-0328">Glycosyltransferase</keyword>
<dbReference type="Gene3D" id="3.20.20.70">
    <property type="entry name" value="Aldolase class I"/>
    <property type="match status" value="1"/>
</dbReference>
<feature type="binding site" evidence="13">
    <location>
        <begin position="247"/>
        <end position="249"/>
    </location>
    <ligand>
        <name>substrate</name>
    </ligand>
</feature>
<comment type="function">
    <text evidence="1">Involved in the catabolism of quinolinic acid (QA).</text>
</comment>
<dbReference type="PIRSF" id="PIRSF006250">
    <property type="entry name" value="NadC_ModD"/>
    <property type="match status" value="1"/>
</dbReference>
<comment type="catalytic activity">
    <reaction evidence="10">
        <text>nicotinate beta-D-ribonucleotide + CO2 + diphosphate = quinolinate + 5-phospho-alpha-D-ribose 1-diphosphate + 2 H(+)</text>
        <dbReference type="Rhea" id="RHEA:12733"/>
        <dbReference type="ChEBI" id="CHEBI:15378"/>
        <dbReference type="ChEBI" id="CHEBI:16526"/>
        <dbReference type="ChEBI" id="CHEBI:29959"/>
        <dbReference type="ChEBI" id="CHEBI:33019"/>
        <dbReference type="ChEBI" id="CHEBI:57502"/>
        <dbReference type="ChEBI" id="CHEBI:58017"/>
        <dbReference type="EC" id="2.4.2.19"/>
    </reaction>
</comment>
<dbReference type="InterPro" id="IPR022412">
    <property type="entry name" value="Quinolinate_PRibosylTrfase_N"/>
</dbReference>
<sequence>MWPKYITEKSLDQFIENALAEDIGDGDHSSLASIPENAESSAYLLMKDSGIIAGVELAEIIFKKLSPSIKVEALVKDGDVVKKGDIIMRIHGSSRTILSGERLMLNCMQRMSGIATYTNKLNSLISHTSTKLLDTRKTTPNFRLMEKWAVFIGGGVNHRFGLYDMIMLKDNHNDFAGGITQAVSATKDYLERTGRDLKIEVETRNLEEVKEVLSLEGVHRIMLDNMSPALMSEALALINGRLETEASGGIIESTIGAVAETGVDYISVGALTHSAKSLDISLKAE</sequence>
<keyword evidence="8 12" id="KW-0808">Transferase</keyword>
<dbReference type="Pfam" id="PF01729">
    <property type="entry name" value="QRPTase_C"/>
    <property type="match status" value="1"/>
</dbReference>
<dbReference type="AlphaFoldDB" id="A0A0L8AJ82"/>
<comment type="subunit">
    <text evidence="4">Hexamer formed by 3 homodimers.</text>
</comment>
<dbReference type="PATRIC" id="fig|1566026.4.peg.626"/>
<comment type="pathway">
    <text evidence="2">Cofactor biosynthesis; NAD(+) biosynthesis; nicotinate D-ribonucleotide from quinolinate: step 1/1.</text>
</comment>
<dbReference type="EC" id="2.4.2.19" evidence="5"/>
<feature type="binding site" evidence="13">
    <location>
        <begin position="268"/>
        <end position="270"/>
    </location>
    <ligand>
        <name>substrate</name>
    </ligand>
</feature>
<dbReference type="UniPathway" id="UPA00253">
    <property type="reaction ID" value="UER00331"/>
</dbReference>
<evidence type="ECO:0000259" key="14">
    <source>
        <dbReference type="Pfam" id="PF01729"/>
    </source>
</evidence>
<evidence type="ECO:0000256" key="6">
    <source>
        <dbReference type="ARBA" id="ARBA00022642"/>
    </source>
</evidence>
<comment type="caution">
    <text evidence="16">The sequence shown here is derived from an EMBL/GenBank/DDBJ whole genome shotgun (WGS) entry which is preliminary data.</text>
</comment>
<reference evidence="17" key="1">
    <citation type="submission" date="2014-11" db="EMBL/GenBank/DDBJ databases">
        <title>Genome sequencing of Roseivirga sp. D-25.</title>
        <authorList>
            <person name="Selvaratnam C."/>
            <person name="Thevarajoo S."/>
            <person name="Goh K.M."/>
            <person name="Eee R."/>
            <person name="Chan K.-G."/>
            <person name="Chong C.S."/>
        </authorList>
    </citation>
    <scope>NUCLEOTIDE SEQUENCE [LARGE SCALE GENOMIC DNA]</scope>
    <source>
        <strain evidence="17">D-25</strain>
    </source>
</reference>
<evidence type="ECO:0000256" key="11">
    <source>
        <dbReference type="ARBA" id="ARBA00069173"/>
    </source>
</evidence>
<dbReference type="EMBL" id="JSVA01000012">
    <property type="protein sequence ID" value="KOF02439.1"/>
    <property type="molecule type" value="Genomic_DNA"/>
</dbReference>
<gene>
    <name evidence="16" type="ORF">OB69_11690</name>
</gene>
<dbReference type="FunFam" id="3.90.1170.20:FF:000001">
    <property type="entry name" value="Nicotinate-nucleotide diphosphorylase (Carboxylating)"/>
    <property type="match status" value="1"/>
</dbReference>
<evidence type="ECO:0000256" key="13">
    <source>
        <dbReference type="PIRSR" id="PIRSR006250-1"/>
    </source>
</evidence>
<dbReference type="InterPro" id="IPR004393">
    <property type="entry name" value="NadC"/>
</dbReference>
<dbReference type="PANTHER" id="PTHR32179">
    <property type="entry name" value="NICOTINATE-NUCLEOTIDE PYROPHOSPHORYLASE [CARBOXYLATING]"/>
    <property type="match status" value="1"/>
</dbReference>
<evidence type="ECO:0000256" key="8">
    <source>
        <dbReference type="ARBA" id="ARBA00022679"/>
    </source>
</evidence>
<feature type="binding site" evidence="13">
    <location>
        <begin position="135"/>
        <end position="137"/>
    </location>
    <ligand>
        <name>substrate</name>
    </ligand>
</feature>
<dbReference type="InterPro" id="IPR036068">
    <property type="entry name" value="Nicotinate_pribotase-like_C"/>
</dbReference>
<dbReference type="FunFam" id="3.20.20.70:FF:000030">
    <property type="entry name" value="Nicotinate-nucleotide pyrophosphorylase, carboxylating"/>
    <property type="match status" value="1"/>
</dbReference>
<feature type="domain" description="Quinolinate phosphoribosyl transferase N-terminal" evidence="15">
    <location>
        <begin position="29"/>
        <end position="112"/>
    </location>
</feature>
<evidence type="ECO:0000256" key="9">
    <source>
        <dbReference type="ARBA" id="ARBA00033102"/>
    </source>
</evidence>
<organism evidence="16 17">
    <name type="scientific">Roseivirga seohaensis subsp. aquiponti</name>
    <dbReference type="NCBI Taxonomy" id="1566026"/>
    <lineage>
        <taxon>Bacteria</taxon>
        <taxon>Pseudomonadati</taxon>
        <taxon>Bacteroidota</taxon>
        <taxon>Cytophagia</taxon>
        <taxon>Cytophagales</taxon>
        <taxon>Roseivirgaceae</taxon>
        <taxon>Roseivirga</taxon>
    </lineage>
</organism>
<feature type="binding site" evidence="13">
    <location>
        <position position="159"/>
    </location>
    <ligand>
        <name>substrate</name>
    </ligand>
</feature>
<keyword evidence="6" id="KW-0662">Pyridine nucleotide biosynthesis</keyword>
<dbReference type="InterPro" id="IPR037128">
    <property type="entry name" value="Quinolinate_PRibosylTase_N_sf"/>
</dbReference>
<name>A0A0L8AJ82_9BACT</name>
<dbReference type="InterPro" id="IPR002638">
    <property type="entry name" value="Quinolinate_PRibosylTrfase_C"/>
</dbReference>
<dbReference type="OrthoDB" id="9782546at2"/>
<feature type="binding site" evidence="13">
    <location>
        <position position="202"/>
    </location>
    <ligand>
        <name>substrate</name>
    </ligand>
</feature>
<dbReference type="InterPro" id="IPR013785">
    <property type="entry name" value="Aldolase_TIM"/>
</dbReference>
<dbReference type="CDD" id="cd01572">
    <property type="entry name" value="QPRTase"/>
    <property type="match status" value="1"/>
</dbReference>
<dbReference type="NCBIfam" id="TIGR00078">
    <property type="entry name" value="nadC"/>
    <property type="match status" value="1"/>
</dbReference>
<evidence type="ECO:0000259" key="15">
    <source>
        <dbReference type="Pfam" id="PF02749"/>
    </source>
</evidence>
<keyword evidence="17" id="KW-1185">Reference proteome</keyword>
<feature type="binding site" evidence="13">
    <location>
        <position position="102"/>
    </location>
    <ligand>
        <name>substrate</name>
    </ligand>
</feature>
<dbReference type="Proteomes" id="UP000036908">
    <property type="component" value="Unassembled WGS sequence"/>
</dbReference>
<dbReference type="InterPro" id="IPR027277">
    <property type="entry name" value="NadC/ModD"/>
</dbReference>
<dbReference type="GO" id="GO:0005737">
    <property type="term" value="C:cytoplasm"/>
    <property type="evidence" value="ECO:0007669"/>
    <property type="project" value="TreeGrafter"/>
</dbReference>
<dbReference type="Pfam" id="PF02749">
    <property type="entry name" value="QRPTase_N"/>
    <property type="match status" value="1"/>
</dbReference>
<feature type="binding site" evidence="13">
    <location>
        <position position="224"/>
    </location>
    <ligand>
        <name>substrate</name>
    </ligand>
</feature>
<dbReference type="Gene3D" id="3.90.1170.20">
    <property type="entry name" value="Quinolinate phosphoribosyl transferase, N-terminal domain"/>
    <property type="match status" value="1"/>
</dbReference>
<feature type="binding site" evidence="13">
    <location>
        <position position="169"/>
    </location>
    <ligand>
        <name>substrate</name>
    </ligand>
</feature>
<dbReference type="GO" id="GO:0009435">
    <property type="term" value="P:NAD+ biosynthetic process"/>
    <property type="evidence" value="ECO:0007669"/>
    <property type="project" value="UniProtKB-UniPathway"/>
</dbReference>
<evidence type="ECO:0000256" key="10">
    <source>
        <dbReference type="ARBA" id="ARBA00047445"/>
    </source>
</evidence>
<dbReference type="SUPFAM" id="SSF54675">
    <property type="entry name" value="Nicotinate/Quinolinate PRTase N-terminal domain-like"/>
    <property type="match status" value="1"/>
</dbReference>
<evidence type="ECO:0000256" key="4">
    <source>
        <dbReference type="ARBA" id="ARBA00011218"/>
    </source>
</evidence>
<dbReference type="SUPFAM" id="SSF51690">
    <property type="entry name" value="Nicotinate/Quinolinate PRTase C-terminal domain-like"/>
    <property type="match status" value="1"/>
</dbReference>
<evidence type="ECO:0000256" key="2">
    <source>
        <dbReference type="ARBA" id="ARBA00004893"/>
    </source>
</evidence>
<evidence type="ECO:0000256" key="1">
    <source>
        <dbReference type="ARBA" id="ARBA00003237"/>
    </source>
</evidence>
<evidence type="ECO:0000256" key="12">
    <source>
        <dbReference type="PIRNR" id="PIRNR006250"/>
    </source>
</evidence>
<dbReference type="PANTHER" id="PTHR32179:SF3">
    <property type="entry name" value="NICOTINATE-NUCLEOTIDE PYROPHOSPHORYLASE [CARBOXYLATING]"/>
    <property type="match status" value="1"/>
</dbReference>